<name>A0ABW9E6A6_9BURK</name>
<dbReference type="SUPFAM" id="SSF89796">
    <property type="entry name" value="CoA-transferase family III (CaiB/BaiF)"/>
    <property type="match status" value="1"/>
</dbReference>
<dbReference type="InterPro" id="IPR044855">
    <property type="entry name" value="CoA-Trfase_III_dom3_sf"/>
</dbReference>
<dbReference type="Pfam" id="PF02515">
    <property type="entry name" value="CoA_transf_3"/>
    <property type="match status" value="1"/>
</dbReference>
<dbReference type="InterPro" id="IPR023606">
    <property type="entry name" value="CoA-Trfase_III_dom_1_sf"/>
</dbReference>
<gene>
    <name evidence="2" type="ORF">PQQ63_38145</name>
</gene>
<sequence length="407" mass="44043">MSAVPGPLAGIRIADFSWIGAGSFTTKLFADFGADVIKVETSLHMDTLRSTPPFKDGVRGAERSGYFADRNSSKRGIRLNIKHPRGLDIARRLIACSDIAVNNFRPGVMERLGLGYAAACAIRPDIVYLAMSMQGSEGPHAGYVGFGLTIGALSGIHYASGVADRPPAGTNTNYPDHVPNPTHAAFAVLAALNYRRRTGLGQYIDLAQTEPTVALQGPAMIDFAVNGHIAARCGNDHPVWVPHGVFACAGDDRWIAIAVQDDAQWQALATCLALDGQRCAQWSIAEMRRAHRGEIANWLAAVTLERDAFHLMQQLQRAGVPAGVVQDARDLIEHDPQLAHRGHWQYLTHPEMGPTLYNNVPFQLSRTPGRLSRPAPLLGQHTEQVCTELLGLSVQEVAELAALGVFE</sequence>
<proteinExistence type="predicted"/>
<dbReference type="GO" id="GO:0016740">
    <property type="term" value="F:transferase activity"/>
    <property type="evidence" value="ECO:0007669"/>
    <property type="project" value="UniProtKB-KW"/>
</dbReference>
<dbReference type="PANTHER" id="PTHR48207:SF4">
    <property type="entry name" value="BLL6097 PROTEIN"/>
    <property type="match status" value="1"/>
</dbReference>
<dbReference type="Gene3D" id="3.40.50.10540">
    <property type="entry name" value="Crotonobetainyl-coa:carnitine coa-transferase, domain 1"/>
    <property type="match status" value="1"/>
</dbReference>
<reference evidence="2 3" key="1">
    <citation type="journal article" date="2024" name="Chem. Sci.">
        <title>Discovery of megapolipeptins by genome mining of a Burkholderiales bacteria collection.</title>
        <authorList>
            <person name="Paulo B.S."/>
            <person name="Recchia M.J.J."/>
            <person name="Lee S."/>
            <person name="Fergusson C.H."/>
            <person name="Romanowski S.B."/>
            <person name="Hernandez A."/>
            <person name="Krull N."/>
            <person name="Liu D.Y."/>
            <person name="Cavanagh H."/>
            <person name="Bos A."/>
            <person name="Gray C.A."/>
            <person name="Murphy B.T."/>
            <person name="Linington R.G."/>
            <person name="Eustaquio A.S."/>
        </authorList>
    </citation>
    <scope>NUCLEOTIDE SEQUENCE [LARGE SCALE GENOMIC DNA]</scope>
    <source>
        <strain evidence="2 3">RL17-338-BIC-A</strain>
    </source>
</reference>
<dbReference type="Gene3D" id="3.30.1540.10">
    <property type="entry name" value="formyl-coa transferase, domain 3"/>
    <property type="match status" value="1"/>
</dbReference>
<dbReference type="InterPro" id="IPR003673">
    <property type="entry name" value="CoA-Trfase_fam_III"/>
</dbReference>
<dbReference type="RefSeq" id="WP_408241971.1">
    <property type="nucleotide sequence ID" value="NZ_JAQQCF010000079.1"/>
</dbReference>
<organism evidence="2 3">
    <name type="scientific">Paraburkholderia metrosideri</name>
    <dbReference type="NCBI Taxonomy" id="580937"/>
    <lineage>
        <taxon>Bacteria</taxon>
        <taxon>Pseudomonadati</taxon>
        <taxon>Pseudomonadota</taxon>
        <taxon>Betaproteobacteria</taxon>
        <taxon>Burkholderiales</taxon>
        <taxon>Burkholderiaceae</taxon>
        <taxon>Paraburkholderia</taxon>
    </lineage>
</organism>
<evidence type="ECO:0000256" key="1">
    <source>
        <dbReference type="ARBA" id="ARBA00022679"/>
    </source>
</evidence>
<protein>
    <submittedName>
        <fullName evidence="2">CoA transferase</fullName>
    </submittedName>
</protein>
<evidence type="ECO:0000313" key="2">
    <source>
        <dbReference type="EMBL" id="MFM0642499.1"/>
    </source>
</evidence>
<dbReference type="EMBL" id="JAQQCF010000079">
    <property type="protein sequence ID" value="MFM0642499.1"/>
    <property type="molecule type" value="Genomic_DNA"/>
</dbReference>
<dbReference type="InterPro" id="IPR050483">
    <property type="entry name" value="CoA-transferase_III_domain"/>
</dbReference>
<comment type="caution">
    <text evidence="2">The sequence shown here is derived from an EMBL/GenBank/DDBJ whole genome shotgun (WGS) entry which is preliminary data.</text>
</comment>
<dbReference type="PANTHER" id="PTHR48207">
    <property type="entry name" value="SUCCINATE--HYDROXYMETHYLGLUTARATE COA-TRANSFERASE"/>
    <property type="match status" value="1"/>
</dbReference>
<evidence type="ECO:0000313" key="3">
    <source>
        <dbReference type="Proteomes" id="UP001629432"/>
    </source>
</evidence>
<dbReference type="Proteomes" id="UP001629432">
    <property type="component" value="Unassembled WGS sequence"/>
</dbReference>
<keyword evidence="1 2" id="KW-0808">Transferase</keyword>
<keyword evidence="3" id="KW-1185">Reference proteome</keyword>
<accession>A0ABW9E6A6</accession>